<organism evidence="5">
    <name type="scientific">Camponotus floridanus</name>
    <name type="common">Florida carpenter ant</name>
    <dbReference type="NCBI Taxonomy" id="104421"/>
    <lineage>
        <taxon>Eukaryota</taxon>
        <taxon>Metazoa</taxon>
        <taxon>Ecdysozoa</taxon>
        <taxon>Arthropoda</taxon>
        <taxon>Hexapoda</taxon>
        <taxon>Insecta</taxon>
        <taxon>Pterygota</taxon>
        <taxon>Neoptera</taxon>
        <taxon>Endopterygota</taxon>
        <taxon>Hymenoptera</taxon>
        <taxon>Apocrita</taxon>
        <taxon>Aculeata</taxon>
        <taxon>Formicoidea</taxon>
        <taxon>Formicidae</taxon>
        <taxon>Formicinae</taxon>
        <taxon>Camponotus</taxon>
    </lineage>
</organism>
<evidence type="ECO:0000256" key="2">
    <source>
        <dbReference type="SAM" id="SignalP"/>
    </source>
</evidence>
<sequence>MISAKDSTLLNTMFIRLLIVLLCLNLTILANSEEIAPKVKTLSGALKGYYKISQYGRKYEAYEGIPYALPPIGELRFKPPRPITPWISELSATKFGSPCIQYDQFASDSADKVEGAEDCLYLNIYVPVRNKTENKTSMPVLFWIHGGAFQYGSGMIYGATYLMDSEVILVAFNYRLGPMGMY</sequence>
<dbReference type="PROSITE" id="PS00941">
    <property type="entry name" value="CARBOXYLESTERASE_B_2"/>
    <property type="match status" value="1"/>
</dbReference>
<dbReference type="Pfam" id="PF00135">
    <property type="entry name" value="COesterase"/>
    <property type="match status" value="1"/>
</dbReference>
<dbReference type="InterPro" id="IPR050309">
    <property type="entry name" value="Type-B_Carboxylest/Lipase"/>
</dbReference>
<keyword evidence="1" id="KW-0325">Glycoprotein</keyword>
<evidence type="ECO:0000256" key="1">
    <source>
        <dbReference type="ARBA" id="ARBA00023180"/>
    </source>
</evidence>
<protein>
    <submittedName>
        <fullName evidence="4">Esterase FE4</fullName>
    </submittedName>
</protein>
<keyword evidence="5" id="KW-1185">Reference proteome</keyword>
<dbReference type="STRING" id="104421.E2ANU0"/>
<dbReference type="PANTHER" id="PTHR11559">
    <property type="entry name" value="CARBOXYLESTERASE"/>
    <property type="match status" value="1"/>
</dbReference>
<gene>
    <name evidence="4" type="ORF">EAG_12094</name>
</gene>
<name>E2ANU0_CAMFO</name>
<dbReference type="InParanoid" id="E2ANU0"/>
<dbReference type="Proteomes" id="UP000000311">
    <property type="component" value="Unassembled WGS sequence"/>
</dbReference>
<evidence type="ECO:0000259" key="3">
    <source>
        <dbReference type="Pfam" id="PF00135"/>
    </source>
</evidence>
<dbReference type="InterPro" id="IPR002018">
    <property type="entry name" value="CarbesteraseB"/>
</dbReference>
<dbReference type="SUPFAM" id="SSF53474">
    <property type="entry name" value="alpha/beta-Hydrolases"/>
    <property type="match status" value="1"/>
</dbReference>
<dbReference type="Gene3D" id="3.40.50.1820">
    <property type="entry name" value="alpha/beta hydrolase"/>
    <property type="match status" value="1"/>
</dbReference>
<dbReference type="InterPro" id="IPR019819">
    <property type="entry name" value="Carboxylesterase_B_CS"/>
</dbReference>
<feature type="chain" id="PRO_5003157077" evidence="2">
    <location>
        <begin position="33"/>
        <end position="182"/>
    </location>
</feature>
<feature type="domain" description="Carboxylesterase type B" evidence="3">
    <location>
        <begin position="37"/>
        <end position="180"/>
    </location>
</feature>
<dbReference type="InterPro" id="IPR029058">
    <property type="entry name" value="AB_hydrolase_fold"/>
</dbReference>
<dbReference type="EMBL" id="GL441343">
    <property type="protein sequence ID" value="EFN64899.1"/>
    <property type="molecule type" value="Genomic_DNA"/>
</dbReference>
<proteinExistence type="predicted"/>
<evidence type="ECO:0000313" key="4">
    <source>
        <dbReference type="EMBL" id="EFN64899.1"/>
    </source>
</evidence>
<accession>E2ANU0</accession>
<keyword evidence="2" id="KW-0732">Signal</keyword>
<dbReference type="OrthoDB" id="6846267at2759"/>
<feature type="signal peptide" evidence="2">
    <location>
        <begin position="1"/>
        <end position="32"/>
    </location>
</feature>
<reference evidence="4 5" key="1">
    <citation type="journal article" date="2010" name="Science">
        <title>Genomic comparison of the ants Camponotus floridanus and Harpegnathos saltator.</title>
        <authorList>
            <person name="Bonasio R."/>
            <person name="Zhang G."/>
            <person name="Ye C."/>
            <person name="Mutti N.S."/>
            <person name="Fang X."/>
            <person name="Qin N."/>
            <person name="Donahue G."/>
            <person name="Yang P."/>
            <person name="Li Q."/>
            <person name="Li C."/>
            <person name="Zhang P."/>
            <person name="Huang Z."/>
            <person name="Berger S.L."/>
            <person name="Reinberg D."/>
            <person name="Wang J."/>
            <person name="Liebig J."/>
        </authorList>
    </citation>
    <scope>NUCLEOTIDE SEQUENCE [LARGE SCALE GENOMIC DNA]</scope>
    <source>
        <strain evidence="5">C129</strain>
    </source>
</reference>
<dbReference type="OMA" id="NERMAFM"/>
<evidence type="ECO:0000313" key="5">
    <source>
        <dbReference type="Proteomes" id="UP000000311"/>
    </source>
</evidence>
<dbReference type="AlphaFoldDB" id="E2ANU0"/>